<evidence type="ECO:0000259" key="3">
    <source>
        <dbReference type="SMART" id="SM00635"/>
    </source>
</evidence>
<feature type="compositionally biased region" description="Basic residues" evidence="1">
    <location>
        <begin position="766"/>
        <end position="775"/>
    </location>
</feature>
<dbReference type="Gene3D" id="1.50.10.20">
    <property type="match status" value="1"/>
</dbReference>
<dbReference type="InterPro" id="IPR008930">
    <property type="entry name" value="Terpenoid_cyclase/PrenylTrfase"/>
</dbReference>
<dbReference type="Pfam" id="PF02368">
    <property type="entry name" value="Big_2"/>
    <property type="match status" value="1"/>
</dbReference>
<feature type="compositionally biased region" description="Low complexity" evidence="1">
    <location>
        <begin position="62"/>
        <end position="73"/>
    </location>
</feature>
<feature type="compositionally biased region" description="Gly residues" evidence="1">
    <location>
        <begin position="724"/>
        <end position="741"/>
    </location>
</feature>
<keyword evidence="2" id="KW-0472">Membrane</keyword>
<keyword evidence="2" id="KW-0812">Transmembrane</keyword>
<sequence length="860" mass="91440">MNKQWMALLLSAGMAVTTCPVPGAQEPPAEQIHTEQAEESSAAVHSDDSDREGTAADEFQSETEPSGSETETGAYEEETSENENKKDNGTMLDIQTMCSYIQKAAEAEEIDLDSEMIADFCLASDTYDSLTEDEQAAVNSGIREALETVRNRIAAQISSVNGVTVTGNPWYVQLHVQESSDGQQTMQQLSETYPGTLPQLLYDIEISYTDIRTGEAYQPMTMISLAFPVPEGYESLTKPRILRSAEDSFMELTPQMQEDGTFYLDSARTLTHLIVADFPAGLQGISLNSSSIKINRGQKHTLKVVPIPESVTENYNVTWKSSNTSIAKVSKKGVVTAVKNGKATITATVAEHPEMTATCKVTVMQGANTLKKSVSQVMAETSAYMRATDTNPSVGSEWYVLGLARGGLSLKEKYFSTYYNHTANYIEEKKGILTNTSKYTEYSKRVLVLTAEGKDARNVGGYNLFKYISDLSLVKEQGLNGPIWALLAVNCHPEYSFPDNPSAKEQNSEAALVNFLLQSELSGGGWALMGSNADSDVTGMTLQALAPYYHKAGYENVTAAIDRGLARLSEMQNDSGGYSTMGVETEESCAQVITALCSLGIDPETDSRFIKGGHWTIENLITYHIAGSGFMHVKAGAGNNGGAAAGTLDGMATEQGYYALVAYQRLKDGKTGLYDMSDVSISKGGKGDGTGTGLKEPTPIPTPTSAPAADPSGSSGNINTKKPGGSGKSLGGKSSGKGSSGNAGDSGKSASGNSSDKNSKSSSKNSKSKNSKSKNGKNSVGWDFEAEPYVESEETSLADDHADGSIESAEDTGSGVLTSDKKEYGMIFGFAAAGALAGGLAGSGIKAGVKALIRKRRKKK</sequence>
<feature type="region of interest" description="Disordered" evidence="1">
    <location>
        <begin position="20"/>
        <end position="90"/>
    </location>
</feature>
<protein>
    <submittedName>
        <fullName evidence="4">Bacterial Ig-like domain (Group 2)</fullName>
    </submittedName>
</protein>
<organism evidence="4 5">
    <name type="scientific">Blautia wexlerae</name>
    <dbReference type="NCBI Taxonomy" id="418240"/>
    <lineage>
        <taxon>Bacteria</taxon>
        <taxon>Bacillati</taxon>
        <taxon>Bacillota</taxon>
        <taxon>Clostridia</taxon>
        <taxon>Lachnospirales</taxon>
        <taxon>Lachnospiraceae</taxon>
        <taxon>Blautia</taxon>
    </lineage>
</organism>
<dbReference type="AlphaFoldDB" id="A0A564WR00"/>
<evidence type="ECO:0000313" key="4">
    <source>
        <dbReference type="EMBL" id="VUX64812.1"/>
    </source>
</evidence>
<keyword evidence="5" id="KW-1185">Reference proteome</keyword>
<feature type="compositionally biased region" description="Low complexity" evidence="1">
    <location>
        <begin position="742"/>
        <end position="765"/>
    </location>
</feature>
<evidence type="ECO:0000256" key="1">
    <source>
        <dbReference type="SAM" id="MobiDB-lite"/>
    </source>
</evidence>
<dbReference type="RefSeq" id="WP_118587050.1">
    <property type="nucleotide sequence ID" value="NZ_CABHOF010000037.1"/>
</dbReference>
<dbReference type="SMART" id="SM00635">
    <property type="entry name" value="BID_2"/>
    <property type="match status" value="1"/>
</dbReference>
<dbReference type="Gene3D" id="2.60.40.1080">
    <property type="match status" value="1"/>
</dbReference>
<feature type="compositionally biased region" description="Low complexity" evidence="1">
    <location>
        <begin position="705"/>
        <end position="715"/>
    </location>
</feature>
<evidence type="ECO:0000313" key="5">
    <source>
        <dbReference type="Proteomes" id="UP000366766"/>
    </source>
</evidence>
<dbReference type="SUPFAM" id="SSF49373">
    <property type="entry name" value="Invasin/intimin cell-adhesion fragments"/>
    <property type="match status" value="1"/>
</dbReference>
<feature type="compositionally biased region" description="Basic and acidic residues" evidence="1">
    <location>
        <begin position="45"/>
        <end position="54"/>
    </location>
</feature>
<feature type="domain" description="BIG2" evidence="3">
    <location>
        <begin position="281"/>
        <end position="359"/>
    </location>
</feature>
<feature type="region of interest" description="Disordered" evidence="1">
    <location>
        <begin position="674"/>
        <end position="817"/>
    </location>
</feature>
<dbReference type="InterPro" id="IPR008964">
    <property type="entry name" value="Invasin/intimin_cell_adhesion"/>
</dbReference>
<feature type="compositionally biased region" description="Acidic residues" evidence="1">
    <location>
        <begin position="784"/>
        <end position="797"/>
    </location>
</feature>
<dbReference type="EMBL" id="CABHOF010000037">
    <property type="protein sequence ID" value="VUX64812.1"/>
    <property type="molecule type" value="Genomic_DNA"/>
</dbReference>
<reference evidence="4 5" key="1">
    <citation type="submission" date="2019-07" db="EMBL/GenBank/DDBJ databases">
        <authorList>
            <person name="Chang H.-W."/>
            <person name="Raman A."/>
            <person name="Venkatesh S."/>
            <person name="Gehrig J."/>
        </authorList>
    </citation>
    <scope>NUCLEOTIDE SEQUENCE [LARGE SCALE GENOMIC DNA]</scope>
    <source>
        <strain evidence="4">Blautia_wexlerae_LFYP_14</strain>
    </source>
</reference>
<accession>A0A564WR00</accession>
<dbReference type="InterPro" id="IPR003343">
    <property type="entry name" value="Big_2"/>
</dbReference>
<gene>
    <name evidence="4" type="ORF">BWLFYP14_01669</name>
</gene>
<feature type="transmembrane region" description="Helical" evidence="2">
    <location>
        <begin position="824"/>
        <end position="849"/>
    </location>
</feature>
<proteinExistence type="predicted"/>
<keyword evidence="2" id="KW-1133">Transmembrane helix</keyword>
<name>A0A564WR00_9FIRM</name>
<evidence type="ECO:0000256" key="2">
    <source>
        <dbReference type="SAM" id="Phobius"/>
    </source>
</evidence>
<dbReference type="Proteomes" id="UP000366766">
    <property type="component" value="Unassembled WGS sequence"/>
</dbReference>
<dbReference type="SUPFAM" id="SSF48239">
    <property type="entry name" value="Terpenoid cyclases/Protein prenyltransferases"/>
    <property type="match status" value="1"/>
</dbReference>